<evidence type="ECO:0000313" key="2">
    <source>
        <dbReference type="EMBL" id="KAJ3653723.1"/>
    </source>
</evidence>
<organism evidence="2 3">
    <name type="scientific">Zophobas morio</name>
    <dbReference type="NCBI Taxonomy" id="2755281"/>
    <lineage>
        <taxon>Eukaryota</taxon>
        <taxon>Metazoa</taxon>
        <taxon>Ecdysozoa</taxon>
        <taxon>Arthropoda</taxon>
        <taxon>Hexapoda</taxon>
        <taxon>Insecta</taxon>
        <taxon>Pterygota</taxon>
        <taxon>Neoptera</taxon>
        <taxon>Endopterygota</taxon>
        <taxon>Coleoptera</taxon>
        <taxon>Polyphaga</taxon>
        <taxon>Cucujiformia</taxon>
        <taxon>Tenebrionidae</taxon>
        <taxon>Zophobas</taxon>
    </lineage>
</organism>
<gene>
    <name evidence="2" type="ORF">Zmor_012960</name>
</gene>
<sequence length="93" mass="10658">MKVVEGGRGGRIDGRRDEVNSSESGGFSRRFRPSYPEYIWCLFGIRITRRPWTYKDRNPSVNSFGPAAPGGRRTCFVQQETWKTDQLDLISSL</sequence>
<dbReference type="Proteomes" id="UP001168821">
    <property type="component" value="Unassembled WGS sequence"/>
</dbReference>
<feature type="compositionally biased region" description="Basic and acidic residues" evidence="1">
    <location>
        <begin position="8"/>
        <end position="19"/>
    </location>
</feature>
<comment type="caution">
    <text evidence="2">The sequence shown here is derived from an EMBL/GenBank/DDBJ whole genome shotgun (WGS) entry which is preliminary data.</text>
</comment>
<accession>A0AA38MEW5</accession>
<protein>
    <submittedName>
        <fullName evidence="2">Uncharacterized protein</fullName>
    </submittedName>
</protein>
<name>A0AA38MEW5_9CUCU</name>
<dbReference type="AlphaFoldDB" id="A0AA38MEW5"/>
<keyword evidence="3" id="KW-1185">Reference proteome</keyword>
<proteinExistence type="predicted"/>
<evidence type="ECO:0000256" key="1">
    <source>
        <dbReference type="SAM" id="MobiDB-lite"/>
    </source>
</evidence>
<feature type="region of interest" description="Disordered" evidence="1">
    <location>
        <begin position="1"/>
        <end position="31"/>
    </location>
</feature>
<evidence type="ECO:0000313" key="3">
    <source>
        <dbReference type="Proteomes" id="UP001168821"/>
    </source>
</evidence>
<dbReference type="EMBL" id="JALNTZ010000004">
    <property type="protein sequence ID" value="KAJ3653723.1"/>
    <property type="molecule type" value="Genomic_DNA"/>
</dbReference>
<reference evidence="2" key="1">
    <citation type="journal article" date="2023" name="G3 (Bethesda)">
        <title>Whole genome assemblies of Zophobas morio and Tenebrio molitor.</title>
        <authorList>
            <person name="Kaur S."/>
            <person name="Stinson S.A."/>
            <person name="diCenzo G.C."/>
        </authorList>
    </citation>
    <scope>NUCLEOTIDE SEQUENCE</scope>
    <source>
        <strain evidence="2">QUZm001</strain>
    </source>
</reference>